<name>A0A382JLD2_9ZZZZ</name>
<evidence type="ECO:0000313" key="1">
    <source>
        <dbReference type="EMBL" id="SVC12558.1"/>
    </source>
</evidence>
<sequence length="25" mass="2704">MSDISAHSEQAEIYRKGFLAHAANG</sequence>
<accession>A0A382JLD2</accession>
<reference evidence="1" key="1">
    <citation type="submission" date="2018-05" db="EMBL/GenBank/DDBJ databases">
        <authorList>
            <person name="Lanie J.A."/>
            <person name="Ng W.-L."/>
            <person name="Kazmierczak K.M."/>
            <person name="Andrzejewski T.M."/>
            <person name="Davidsen T.M."/>
            <person name="Wayne K.J."/>
            <person name="Tettelin H."/>
            <person name="Glass J.I."/>
            <person name="Rusch D."/>
            <person name="Podicherti R."/>
            <person name="Tsui H.-C.T."/>
            <person name="Winkler M.E."/>
        </authorList>
    </citation>
    <scope>NUCLEOTIDE SEQUENCE</scope>
</reference>
<gene>
    <name evidence="1" type="ORF">METZ01_LOCUS265412</name>
</gene>
<dbReference type="EMBL" id="UINC01074902">
    <property type="protein sequence ID" value="SVC12558.1"/>
    <property type="molecule type" value="Genomic_DNA"/>
</dbReference>
<dbReference type="AlphaFoldDB" id="A0A382JLD2"/>
<protein>
    <submittedName>
        <fullName evidence="1">Uncharacterized protein</fullName>
    </submittedName>
</protein>
<proteinExistence type="predicted"/>
<organism evidence="1">
    <name type="scientific">marine metagenome</name>
    <dbReference type="NCBI Taxonomy" id="408172"/>
    <lineage>
        <taxon>unclassified sequences</taxon>
        <taxon>metagenomes</taxon>
        <taxon>ecological metagenomes</taxon>
    </lineage>
</organism>